<gene>
    <name evidence="3" type="ORF">V6N12_011243</name>
</gene>
<reference evidence="3 4" key="1">
    <citation type="journal article" date="2024" name="G3 (Bethesda)">
        <title>Genome assembly of Hibiscus sabdariffa L. provides insights into metabolisms of medicinal natural products.</title>
        <authorList>
            <person name="Kim T."/>
        </authorList>
    </citation>
    <scope>NUCLEOTIDE SEQUENCE [LARGE SCALE GENOMIC DNA]</scope>
    <source>
        <strain evidence="3">TK-2024</strain>
        <tissue evidence="3">Old leaves</tissue>
    </source>
</reference>
<comment type="caution">
    <text evidence="3">The sequence shown here is derived from an EMBL/GenBank/DDBJ whole genome shotgun (WGS) entry which is preliminary data.</text>
</comment>
<evidence type="ECO:0000313" key="3">
    <source>
        <dbReference type="EMBL" id="KAK8563188.1"/>
    </source>
</evidence>
<name>A0ABR2EMI0_9ROSI</name>
<protein>
    <recommendedName>
        <fullName evidence="2">DUF7792 domain-containing protein</fullName>
    </recommendedName>
</protein>
<dbReference type="EMBL" id="JBBPBM010000012">
    <property type="protein sequence ID" value="KAK8563188.1"/>
    <property type="molecule type" value="Genomic_DNA"/>
</dbReference>
<evidence type="ECO:0000259" key="2">
    <source>
        <dbReference type="Pfam" id="PF25055"/>
    </source>
</evidence>
<dbReference type="InterPro" id="IPR011989">
    <property type="entry name" value="ARM-like"/>
</dbReference>
<dbReference type="Gene3D" id="1.25.10.10">
    <property type="entry name" value="Leucine-rich Repeat Variant"/>
    <property type="match status" value="1"/>
</dbReference>
<accession>A0ABR2EMI0</accession>
<dbReference type="PANTHER" id="PTHR46168:SF12">
    <property type="entry name" value="ARMADILLO REPEAT ONLY 4-LIKE PROTEIN"/>
    <property type="match status" value="1"/>
</dbReference>
<dbReference type="InterPro" id="IPR000225">
    <property type="entry name" value="Armadillo"/>
</dbReference>
<dbReference type="InterPro" id="IPR056694">
    <property type="entry name" value="DUF7792"/>
</dbReference>
<dbReference type="Pfam" id="PF25055">
    <property type="entry name" value="DUF7792"/>
    <property type="match status" value="1"/>
</dbReference>
<dbReference type="SUPFAM" id="SSF48371">
    <property type="entry name" value="ARM repeat"/>
    <property type="match status" value="1"/>
</dbReference>
<sequence length="558" mass="64184">MAMEDSDQNKMMEDKLKSSVNLAKRVFFAFDEVESMLLRKNKNEVESFLKQRLEVQKRLDQLSFLLKTLRRFIREAAKKPLYLRPVDLILDQVQGILNHALDVADNFNLKSVIRWFFQTAKSTDFEPLFRSLEDCIANVKWLLTLYDPINNGVIEGIVVFLPPFIANNPMFLMVWHCIATVQMGRRESDRIDTIKSIVSLAEDNELYKKYFVQEKGMPPLVKILENGACFDEQIAAANALCTLTNEPEILEKIMIVMVHLPKGTPIEVQIQAAELVTKMTELIRTTEIDSVQRNVILPLVTILSSETSTDDSEVNLQKRELKTRCAEALWTLAARSKTNCRTITKTKAMLSLAKLVENERGKLQYYCLMTIMEITAVAESDIHFRRIVFKTNVSSTKAVVDQLLRVTRESKNPIQLIPAIRSIGSLARIFSSRETRIIPLLVSLLNNKHLTVASEAEIALKKFTSPFNYLCFKHWQSVMEYISLPALMRLIGGGNKLQRHRWDVDVAIILHLFYAYQHLRGCYSLSNKSGKKWRGNDYESLASSPRRSYEFMYFHVQL</sequence>
<organism evidence="3 4">
    <name type="scientific">Hibiscus sabdariffa</name>
    <name type="common">roselle</name>
    <dbReference type="NCBI Taxonomy" id="183260"/>
    <lineage>
        <taxon>Eukaryota</taxon>
        <taxon>Viridiplantae</taxon>
        <taxon>Streptophyta</taxon>
        <taxon>Embryophyta</taxon>
        <taxon>Tracheophyta</taxon>
        <taxon>Spermatophyta</taxon>
        <taxon>Magnoliopsida</taxon>
        <taxon>eudicotyledons</taxon>
        <taxon>Gunneridae</taxon>
        <taxon>Pentapetalae</taxon>
        <taxon>rosids</taxon>
        <taxon>malvids</taxon>
        <taxon>Malvales</taxon>
        <taxon>Malvaceae</taxon>
        <taxon>Malvoideae</taxon>
        <taxon>Hibiscus</taxon>
    </lineage>
</organism>
<dbReference type="InterPro" id="IPR016024">
    <property type="entry name" value="ARM-type_fold"/>
</dbReference>
<keyword evidence="1" id="KW-0677">Repeat</keyword>
<evidence type="ECO:0000313" key="4">
    <source>
        <dbReference type="Proteomes" id="UP001472677"/>
    </source>
</evidence>
<keyword evidence="4" id="KW-1185">Reference proteome</keyword>
<feature type="domain" description="DUF7792" evidence="2">
    <location>
        <begin position="38"/>
        <end position="147"/>
    </location>
</feature>
<dbReference type="SMART" id="SM00185">
    <property type="entry name" value="ARM"/>
    <property type="match status" value="4"/>
</dbReference>
<proteinExistence type="predicted"/>
<dbReference type="Proteomes" id="UP001472677">
    <property type="component" value="Unassembled WGS sequence"/>
</dbReference>
<evidence type="ECO:0000256" key="1">
    <source>
        <dbReference type="ARBA" id="ARBA00022737"/>
    </source>
</evidence>
<dbReference type="PANTHER" id="PTHR46168">
    <property type="entry name" value="ARMADILLO REPEAT ONLY 4"/>
    <property type="match status" value="1"/>
</dbReference>